<proteinExistence type="predicted"/>
<dbReference type="PANTHER" id="PTHR31744:SF194">
    <property type="entry name" value="OS01G0888300 PROTEIN"/>
    <property type="match status" value="1"/>
</dbReference>
<organism evidence="6 7">
    <name type="scientific">Physcomitrium patens</name>
    <name type="common">Spreading-leaved earth moss</name>
    <name type="synonym">Physcomitrella patens</name>
    <dbReference type="NCBI Taxonomy" id="3218"/>
    <lineage>
        <taxon>Eukaryota</taxon>
        <taxon>Viridiplantae</taxon>
        <taxon>Streptophyta</taxon>
        <taxon>Embryophyta</taxon>
        <taxon>Bryophyta</taxon>
        <taxon>Bryophytina</taxon>
        <taxon>Bryopsida</taxon>
        <taxon>Funariidae</taxon>
        <taxon>Funariales</taxon>
        <taxon>Funariaceae</taxon>
        <taxon>Physcomitrium</taxon>
    </lineage>
</organism>
<dbReference type="EMBL" id="ABEU02000016">
    <property type="status" value="NOT_ANNOTATED_CDS"/>
    <property type="molecule type" value="Genomic_DNA"/>
</dbReference>
<reference evidence="6" key="3">
    <citation type="submission" date="2020-12" db="UniProtKB">
        <authorList>
            <consortium name="EnsemblPlants"/>
        </authorList>
    </citation>
    <scope>IDENTIFICATION</scope>
</reference>
<dbReference type="InParanoid" id="A0A7I4B5R2"/>
<keyword evidence="7" id="KW-1185">Reference proteome</keyword>
<dbReference type="Gene3D" id="2.170.150.80">
    <property type="entry name" value="NAC domain"/>
    <property type="match status" value="1"/>
</dbReference>
<accession>A0A7I4B5R2</accession>
<dbReference type="InterPro" id="IPR003441">
    <property type="entry name" value="NAC-dom"/>
</dbReference>
<evidence type="ECO:0000256" key="3">
    <source>
        <dbReference type="ARBA" id="ARBA00023242"/>
    </source>
</evidence>
<keyword evidence="3" id="KW-0539">Nucleus</keyword>
<dbReference type="Gramene" id="Pp3c16_23260V3.2">
    <property type="protein sequence ID" value="Pp3c16_23260V3.2"/>
    <property type="gene ID" value="Pp3c16_23260"/>
</dbReference>
<protein>
    <recommendedName>
        <fullName evidence="5">NAC domain-containing protein</fullName>
    </recommendedName>
</protein>
<gene>
    <name evidence="6" type="primary">LOC112293296</name>
</gene>
<feature type="region of interest" description="Disordered" evidence="4">
    <location>
        <begin position="443"/>
        <end position="472"/>
    </location>
</feature>
<dbReference type="PROSITE" id="PS51005">
    <property type="entry name" value="NAC"/>
    <property type="match status" value="1"/>
</dbReference>
<feature type="domain" description="NAC" evidence="5">
    <location>
        <begin position="28"/>
        <end position="195"/>
    </location>
</feature>
<keyword evidence="2" id="KW-0804">Transcription</keyword>
<dbReference type="GO" id="GO:0003677">
    <property type="term" value="F:DNA binding"/>
    <property type="evidence" value="ECO:0007669"/>
    <property type="project" value="InterPro"/>
</dbReference>
<reference evidence="6 7" key="2">
    <citation type="journal article" date="2018" name="Plant J.">
        <title>The Physcomitrella patens chromosome-scale assembly reveals moss genome structure and evolution.</title>
        <authorList>
            <person name="Lang D."/>
            <person name="Ullrich K.K."/>
            <person name="Murat F."/>
            <person name="Fuchs J."/>
            <person name="Jenkins J."/>
            <person name="Haas F.B."/>
            <person name="Piednoel M."/>
            <person name="Gundlach H."/>
            <person name="Van Bel M."/>
            <person name="Meyberg R."/>
            <person name="Vives C."/>
            <person name="Morata J."/>
            <person name="Symeonidi A."/>
            <person name="Hiss M."/>
            <person name="Muchero W."/>
            <person name="Kamisugi Y."/>
            <person name="Saleh O."/>
            <person name="Blanc G."/>
            <person name="Decker E.L."/>
            <person name="van Gessel N."/>
            <person name="Grimwood J."/>
            <person name="Hayes R.D."/>
            <person name="Graham S.W."/>
            <person name="Gunter L.E."/>
            <person name="McDaniel S.F."/>
            <person name="Hoernstein S.N.W."/>
            <person name="Larsson A."/>
            <person name="Li F.W."/>
            <person name="Perroud P.F."/>
            <person name="Phillips J."/>
            <person name="Ranjan P."/>
            <person name="Rokshar D.S."/>
            <person name="Rothfels C.J."/>
            <person name="Schneider L."/>
            <person name="Shu S."/>
            <person name="Stevenson D.W."/>
            <person name="Thummler F."/>
            <person name="Tillich M."/>
            <person name="Villarreal Aguilar J.C."/>
            <person name="Widiez T."/>
            <person name="Wong G.K."/>
            <person name="Wymore A."/>
            <person name="Zhang Y."/>
            <person name="Zimmer A.D."/>
            <person name="Quatrano R.S."/>
            <person name="Mayer K.F.X."/>
            <person name="Goodstein D."/>
            <person name="Casacuberta J.M."/>
            <person name="Vandepoele K."/>
            <person name="Reski R."/>
            <person name="Cuming A.C."/>
            <person name="Tuskan G.A."/>
            <person name="Maumus F."/>
            <person name="Salse J."/>
            <person name="Schmutz J."/>
            <person name="Rensing S.A."/>
        </authorList>
    </citation>
    <scope>NUCLEOTIDE SEQUENCE [LARGE SCALE GENOMIC DNA]</scope>
    <source>
        <strain evidence="6 7">cv. Gransden 2004</strain>
    </source>
</reference>
<evidence type="ECO:0000259" key="5">
    <source>
        <dbReference type="PROSITE" id="PS51005"/>
    </source>
</evidence>
<evidence type="ECO:0000313" key="6">
    <source>
        <dbReference type="EnsemblPlants" id="Pp3c16_23260V3.2"/>
    </source>
</evidence>
<dbReference type="Proteomes" id="UP000006727">
    <property type="component" value="Chromosome 16"/>
</dbReference>
<dbReference type="EnsemblPlants" id="Pp3c16_23260V3.2">
    <property type="protein sequence ID" value="Pp3c16_23260V3.2"/>
    <property type="gene ID" value="Pp3c16_23260"/>
</dbReference>
<dbReference type="PANTHER" id="PTHR31744">
    <property type="entry name" value="PROTEIN CUP-SHAPED COTYLEDON 2-RELATED"/>
    <property type="match status" value="1"/>
</dbReference>
<sequence>MWNQRQAWDSKVLTQSSSPDLALHGMASLPGFRFQPTDEELVGFYLKNMVTGNRTEVELINVLDLYRYDPWELPGSRFAMAAMQGEREWLFFCPRDKKYPNGARPNRVTTSGYWKATGTDRPVRRAHDSRCIGLKKTLVFYTGKAPKGLKTEWIMNEYRLPVNIEYFCRTLDLPYNSSAPLMDGREIALCRIYKKPMQINLSYPNLFSEFTTMDHGDDSSCQFKSSEGEVTGPAALCQNNSILHQSSCDAVLSQPTPSSEWSSSPTSPVSYNPVCYGPSRWSFTNEMDNLCDTASPRFRGQNPMQTLWPTSQYEVPQECQSSFGGRGVKPENTSQSLHSSLLCPIPSSENAHFIQSVFDIKRTNLETQYHDESVFLDASTNKAATENFTDSIPKSNGLRDIVSNRGGILPVEQVVDRLSWLGEQGLDLTPAVRPDAGFQPCGNDSTLTNINWPPKKSSRPSQLPTPAAKDTVTDLQGSAPTLLFNQCIRNSQQSWLKTIAAPSARYALSD</sequence>
<evidence type="ECO:0000256" key="4">
    <source>
        <dbReference type="SAM" id="MobiDB-lite"/>
    </source>
</evidence>
<dbReference type="AlphaFoldDB" id="A0A7I4B5R2"/>
<dbReference type="Pfam" id="PF02365">
    <property type="entry name" value="NAM"/>
    <property type="match status" value="1"/>
</dbReference>
<dbReference type="InterPro" id="IPR036093">
    <property type="entry name" value="NAC_dom_sf"/>
</dbReference>
<dbReference type="SUPFAM" id="SSF101941">
    <property type="entry name" value="NAC domain"/>
    <property type="match status" value="1"/>
</dbReference>
<evidence type="ECO:0000313" key="7">
    <source>
        <dbReference type="Proteomes" id="UP000006727"/>
    </source>
</evidence>
<keyword evidence="1" id="KW-0805">Transcription regulation</keyword>
<reference evidence="6 7" key="1">
    <citation type="journal article" date="2008" name="Science">
        <title>The Physcomitrella genome reveals evolutionary insights into the conquest of land by plants.</title>
        <authorList>
            <person name="Rensing S."/>
            <person name="Lang D."/>
            <person name="Zimmer A."/>
            <person name="Terry A."/>
            <person name="Salamov A."/>
            <person name="Shapiro H."/>
            <person name="Nishiyama T."/>
            <person name="Perroud P.-F."/>
            <person name="Lindquist E."/>
            <person name="Kamisugi Y."/>
            <person name="Tanahashi T."/>
            <person name="Sakakibara K."/>
            <person name="Fujita T."/>
            <person name="Oishi K."/>
            <person name="Shin-I T."/>
            <person name="Kuroki Y."/>
            <person name="Toyoda A."/>
            <person name="Suzuki Y."/>
            <person name="Hashimoto A."/>
            <person name="Yamaguchi K."/>
            <person name="Sugano A."/>
            <person name="Kohara Y."/>
            <person name="Fujiyama A."/>
            <person name="Anterola A."/>
            <person name="Aoki S."/>
            <person name="Ashton N."/>
            <person name="Barbazuk W.B."/>
            <person name="Barker E."/>
            <person name="Bennetzen J."/>
            <person name="Bezanilla M."/>
            <person name="Blankenship R."/>
            <person name="Cho S.H."/>
            <person name="Dutcher S."/>
            <person name="Estelle M."/>
            <person name="Fawcett J.A."/>
            <person name="Gundlach H."/>
            <person name="Hanada K."/>
            <person name="Heyl A."/>
            <person name="Hicks K.A."/>
            <person name="Hugh J."/>
            <person name="Lohr M."/>
            <person name="Mayer K."/>
            <person name="Melkozernov A."/>
            <person name="Murata T."/>
            <person name="Nelson D."/>
            <person name="Pils B."/>
            <person name="Prigge M."/>
            <person name="Reiss B."/>
            <person name="Renner T."/>
            <person name="Rombauts S."/>
            <person name="Rushton P."/>
            <person name="Sanderfoot A."/>
            <person name="Schween G."/>
            <person name="Shiu S.-H."/>
            <person name="Stueber K."/>
            <person name="Theodoulou F.L."/>
            <person name="Tu H."/>
            <person name="Van de Peer Y."/>
            <person name="Verrier P.J."/>
            <person name="Waters E."/>
            <person name="Wood A."/>
            <person name="Yang L."/>
            <person name="Cove D."/>
            <person name="Cuming A."/>
            <person name="Hasebe M."/>
            <person name="Lucas S."/>
            <person name="Mishler D.B."/>
            <person name="Reski R."/>
            <person name="Grigoriev I."/>
            <person name="Quatrano R.S."/>
            <person name="Boore J.L."/>
        </authorList>
    </citation>
    <scope>NUCLEOTIDE SEQUENCE [LARGE SCALE GENOMIC DNA]</scope>
    <source>
        <strain evidence="6 7">cv. Gransden 2004</strain>
    </source>
</reference>
<evidence type="ECO:0000256" key="2">
    <source>
        <dbReference type="ARBA" id="ARBA00023163"/>
    </source>
</evidence>
<name>A0A7I4B5R2_PHYPA</name>
<evidence type="ECO:0000256" key="1">
    <source>
        <dbReference type="ARBA" id="ARBA00023015"/>
    </source>
</evidence>
<dbReference type="GO" id="GO:0006355">
    <property type="term" value="P:regulation of DNA-templated transcription"/>
    <property type="evidence" value="ECO:0007669"/>
    <property type="project" value="InterPro"/>
</dbReference>